<reference evidence="1 2" key="1">
    <citation type="submission" date="2018-05" db="EMBL/GenBank/DDBJ databases">
        <title>Genomic Encyclopedia of Type Strains, Phase IV (KMG-IV): sequencing the most valuable type-strain genomes for metagenomic binning, comparative biology and taxonomic classification.</title>
        <authorList>
            <person name="Goeker M."/>
        </authorList>
    </citation>
    <scope>NUCLEOTIDE SEQUENCE [LARGE SCALE GENOMIC DNA]</scope>
    <source>
        <strain evidence="1 2">DSM 29661</strain>
    </source>
</reference>
<dbReference type="OrthoDB" id="341967at2"/>
<protein>
    <submittedName>
        <fullName evidence="1">Uncharacterized protein</fullName>
    </submittedName>
</protein>
<dbReference type="RefSeq" id="WP_146215134.1">
    <property type="nucleotide sequence ID" value="NZ_QJKI01000017.1"/>
</dbReference>
<sequence>MPSHPIHALIDLWRQRQPRHAHGGWWALSGFHYQLLISIQQTIDAYRPGQSALQLNETLSDHLRFEANSTHWLCIQVKRRLDRRTLSAALAELWLIHILALSDAPELARDAHYEVCAEQIDGQPDAHLPDWQPDHPAEPAQLADFLQRVQVVHRHNVRAAILTQLVSQPIYAATPLTLLESWLAHGLSIERTRDGQALAERIYNDLHQAPKTHGALPPGIMMWRPHFRPPADVVCDDREDSVLTGQQPTPQDLADGCFFTRPLYATLADKAERWIHQQASQSRPLPAVFWLGGRSGCGKSVALLHVLGQLHQAGFDHILWLGNSVNLLPDAVALARVLHSEDSREAPVIIALDDPFLLPDSQALAAWQAAVDALQDLVAQRRGDELPVFLCCGPSEQAIRFEEQMAGQLRVSRHDLPIESPAELADMRHWFTRRTSRPAPHYAEHDENLLLVQLFFEWRHAEPLTEFAWHFRQRLKAWDDSGELEKHVAQILAANRLYIGYCPAALERLDAVLRDRLSALTQDQHLRVLSDARPLSAAAGQARRPGVWLAHPHLVDAIYQTWFPPGQHAATRRQHLVNAALDWLQHAAEDSQRNTVLWAIAYSQTRPSLPYAGRLSAADAAQTLADIHHQRPDLTQGSLSALAPWVAAETELPALVAQLPNRPRAQAIHRLNAIQQDEPGLGLVCRLLATPPANAHDAAATDTVLALLRRLDARQWPKWQSLAQYCLTLTHDPALALSLANYYAQHPSEHPGLWLEHCLQSAGEAALPAVQTWLAQAPATLPAWSYIWEAAWGQAHHPNTPLRTLANDWMRRADTQSGPSWAFIWGPLWQAAPNDAALAALGREWLQRAPAEHASWAFVWEALWQAAPNDAALAALAREWLQRAPAEHKSWTFVWQALWRVTPDDPVLAQQGQAWLSAPRWRHDMSWGYMWQALWETRTQDQPLLAQGRRWLEETRSRRGGWGRVCANVLPHYAEDTALMAAAEAWLLTRPAEDEEAVRVRQALAKR</sequence>
<organism evidence="1 2">
    <name type="scientific">Rivihabitans pingtungensis</name>
    <dbReference type="NCBI Taxonomy" id="1054498"/>
    <lineage>
        <taxon>Bacteria</taxon>
        <taxon>Pseudomonadati</taxon>
        <taxon>Pseudomonadota</taxon>
        <taxon>Betaproteobacteria</taxon>
        <taxon>Neisseriales</taxon>
        <taxon>Aquaspirillaceae</taxon>
        <taxon>Rivihabitans</taxon>
    </lineage>
</organism>
<evidence type="ECO:0000313" key="2">
    <source>
        <dbReference type="Proteomes" id="UP000247555"/>
    </source>
</evidence>
<gene>
    <name evidence="1" type="ORF">DFR34_11727</name>
</gene>
<dbReference type="EMBL" id="QJKI01000017">
    <property type="protein sequence ID" value="PXX77422.1"/>
    <property type="molecule type" value="Genomic_DNA"/>
</dbReference>
<comment type="caution">
    <text evidence="1">The sequence shown here is derived from an EMBL/GenBank/DDBJ whole genome shotgun (WGS) entry which is preliminary data.</text>
</comment>
<name>A0A318KLW9_9NEIS</name>
<dbReference type="Proteomes" id="UP000247555">
    <property type="component" value="Unassembled WGS sequence"/>
</dbReference>
<accession>A0A318KLW9</accession>
<proteinExistence type="predicted"/>
<evidence type="ECO:0000313" key="1">
    <source>
        <dbReference type="EMBL" id="PXX77422.1"/>
    </source>
</evidence>
<keyword evidence="2" id="KW-1185">Reference proteome</keyword>
<dbReference type="AlphaFoldDB" id="A0A318KLW9"/>